<protein>
    <submittedName>
        <fullName evidence="2">SAM-dependent methyltransferase</fullName>
    </submittedName>
</protein>
<dbReference type="EMBL" id="LVVY01000090">
    <property type="protein sequence ID" value="OAM76795.1"/>
    <property type="molecule type" value="Genomic_DNA"/>
</dbReference>
<dbReference type="InterPro" id="IPR025714">
    <property type="entry name" value="Methyltranfer_dom"/>
</dbReference>
<dbReference type="AlphaFoldDB" id="A0A178HXU8"/>
<reference evidence="2 3" key="1">
    <citation type="submission" date="2016-03" db="EMBL/GenBank/DDBJ databases">
        <title>Genome sequencing of Devosia sp. S37.</title>
        <authorList>
            <person name="Mohd Nor M."/>
        </authorList>
    </citation>
    <scope>NUCLEOTIDE SEQUENCE [LARGE SCALE GENOMIC DNA]</scope>
    <source>
        <strain evidence="2 3">S37</strain>
    </source>
</reference>
<keyword evidence="2" id="KW-0489">Methyltransferase</keyword>
<dbReference type="SUPFAM" id="SSF53335">
    <property type="entry name" value="S-adenosyl-L-methionine-dependent methyltransferases"/>
    <property type="match status" value="1"/>
</dbReference>
<keyword evidence="3" id="KW-1185">Reference proteome</keyword>
<dbReference type="Gene3D" id="3.40.50.150">
    <property type="entry name" value="Vaccinia Virus protein VP39"/>
    <property type="match status" value="1"/>
</dbReference>
<dbReference type="OrthoDB" id="5642573at2"/>
<dbReference type="PANTHER" id="PTHR43861">
    <property type="entry name" value="TRANS-ACONITATE 2-METHYLTRANSFERASE-RELATED"/>
    <property type="match status" value="1"/>
</dbReference>
<dbReference type="CDD" id="cd02440">
    <property type="entry name" value="AdoMet_MTases"/>
    <property type="match status" value="1"/>
</dbReference>
<comment type="caution">
    <text evidence="2">The sequence shown here is derived from an EMBL/GenBank/DDBJ whole genome shotgun (WGS) entry which is preliminary data.</text>
</comment>
<evidence type="ECO:0000313" key="2">
    <source>
        <dbReference type="EMBL" id="OAM76795.1"/>
    </source>
</evidence>
<dbReference type="GO" id="GO:0032259">
    <property type="term" value="P:methylation"/>
    <property type="evidence" value="ECO:0007669"/>
    <property type="project" value="UniProtKB-KW"/>
</dbReference>
<name>A0A178HXU8_9HYPH</name>
<dbReference type="RefSeq" id="WP_067456619.1">
    <property type="nucleotide sequence ID" value="NZ_LVVY01000090.1"/>
</dbReference>
<accession>A0A178HXU8</accession>
<dbReference type="InterPro" id="IPR029063">
    <property type="entry name" value="SAM-dependent_MTases_sf"/>
</dbReference>
<evidence type="ECO:0000259" key="1">
    <source>
        <dbReference type="Pfam" id="PF13847"/>
    </source>
</evidence>
<dbReference type="STRING" id="1770058.A3840_11575"/>
<sequence length="207" mass="22504">MAELSAFWDRMAARYAAQPIADVDAYQTKLARTRAWFTPDMELFEFGCGTGGTALAHAPHVRHIHAIDFSARMLDIARQRAAEAGIANVTFEQGDIATMSVAPASYDMVLALSVLHLLEDKQAVIAKVFDMLRPGGLFVSSTACLGDSMKLLGYVAPLGRLLGLMPPLDVMSHPQLRDALTDAGFVIEHDWRPGPRAAVFIIARKPA</sequence>
<dbReference type="PANTHER" id="PTHR43861:SF1">
    <property type="entry name" value="TRANS-ACONITATE 2-METHYLTRANSFERASE"/>
    <property type="match status" value="1"/>
</dbReference>
<dbReference type="GO" id="GO:0008168">
    <property type="term" value="F:methyltransferase activity"/>
    <property type="evidence" value="ECO:0007669"/>
    <property type="project" value="UniProtKB-KW"/>
</dbReference>
<feature type="domain" description="Methyltransferase" evidence="1">
    <location>
        <begin position="39"/>
        <end position="144"/>
    </location>
</feature>
<gene>
    <name evidence="2" type="ORF">A3840_11575</name>
</gene>
<evidence type="ECO:0000313" key="3">
    <source>
        <dbReference type="Proteomes" id="UP000078389"/>
    </source>
</evidence>
<keyword evidence="2" id="KW-0808">Transferase</keyword>
<dbReference type="Proteomes" id="UP000078389">
    <property type="component" value="Unassembled WGS sequence"/>
</dbReference>
<proteinExistence type="predicted"/>
<organism evidence="2 3">
    <name type="scientific">Devosia elaeis</name>
    <dbReference type="NCBI Taxonomy" id="1770058"/>
    <lineage>
        <taxon>Bacteria</taxon>
        <taxon>Pseudomonadati</taxon>
        <taxon>Pseudomonadota</taxon>
        <taxon>Alphaproteobacteria</taxon>
        <taxon>Hyphomicrobiales</taxon>
        <taxon>Devosiaceae</taxon>
        <taxon>Devosia</taxon>
    </lineage>
</organism>
<dbReference type="Pfam" id="PF13847">
    <property type="entry name" value="Methyltransf_31"/>
    <property type="match status" value="1"/>
</dbReference>